<dbReference type="InterPro" id="IPR008250">
    <property type="entry name" value="ATPase_P-typ_transduc_dom_A_sf"/>
</dbReference>
<evidence type="ECO:0000256" key="12">
    <source>
        <dbReference type="RuleBase" id="RU362081"/>
    </source>
</evidence>
<feature type="transmembrane region" description="Helical" evidence="12">
    <location>
        <begin position="169"/>
        <end position="187"/>
    </location>
</feature>
<organism evidence="15 16">
    <name type="scientific">Actinomyces naeslundii</name>
    <dbReference type="NCBI Taxonomy" id="1655"/>
    <lineage>
        <taxon>Bacteria</taxon>
        <taxon>Bacillati</taxon>
        <taxon>Actinomycetota</taxon>
        <taxon>Actinomycetes</taxon>
        <taxon>Actinomycetales</taxon>
        <taxon>Actinomycetaceae</taxon>
        <taxon>Actinomyces</taxon>
    </lineage>
</organism>
<feature type="transmembrane region" description="Helical" evidence="12">
    <location>
        <begin position="230"/>
        <end position="251"/>
    </location>
</feature>
<dbReference type="PANTHER" id="PTHR43520">
    <property type="entry name" value="ATP7, ISOFORM B"/>
    <property type="match status" value="1"/>
</dbReference>
<dbReference type="SUPFAM" id="SSF81653">
    <property type="entry name" value="Calcium ATPase, transduction domain A"/>
    <property type="match status" value="1"/>
</dbReference>
<evidence type="ECO:0000259" key="14">
    <source>
        <dbReference type="PROSITE" id="PS50846"/>
    </source>
</evidence>
<dbReference type="Proteomes" id="UP001163127">
    <property type="component" value="Chromosome"/>
</dbReference>
<dbReference type="InterPro" id="IPR023214">
    <property type="entry name" value="HAD_sf"/>
</dbReference>
<dbReference type="InterPro" id="IPR017969">
    <property type="entry name" value="Heavy-metal-associated_CS"/>
</dbReference>
<dbReference type="Pfam" id="PF00403">
    <property type="entry name" value="HMA"/>
    <property type="match status" value="1"/>
</dbReference>
<dbReference type="SUPFAM" id="SSF56784">
    <property type="entry name" value="HAD-like"/>
    <property type="match status" value="1"/>
</dbReference>
<comment type="subcellular location">
    <subcellularLocation>
        <location evidence="1">Cell membrane</location>
        <topology evidence="1">Multi-pass membrane protein</topology>
    </subcellularLocation>
</comment>
<evidence type="ECO:0000256" key="10">
    <source>
        <dbReference type="ARBA" id="ARBA00049360"/>
    </source>
</evidence>
<dbReference type="SUPFAM" id="SSF81665">
    <property type="entry name" value="Calcium ATPase, transmembrane domain M"/>
    <property type="match status" value="1"/>
</dbReference>
<dbReference type="PROSITE" id="PS00154">
    <property type="entry name" value="ATPASE_E1_E2"/>
    <property type="match status" value="1"/>
</dbReference>
<dbReference type="InterPro" id="IPR018303">
    <property type="entry name" value="ATPase_P-typ_P_site"/>
</dbReference>
<evidence type="ECO:0000256" key="4">
    <source>
        <dbReference type="ARBA" id="ARBA00022723"/>
    </source>
</evidence>
<sequence>MSTSTAQEQGEQLRTVSLSIGGMTCASCVARVEKKLGKLDGVSASVNLATESARVTAPSTVSVDDLLAAVARAGYSGALLDTGPQDEPAKETSQRPSADSAATGSAPAKEAPIPASAGPEASATTSSSATSASPATPAAPSGTAASSESSRPPLGASHVERAADLRLRLIYCLILSVPIMAISMVPALQMPGWQWTVALMALPVAVWGAWPFHKAAFRALRHGAFTMDTLVSLGVIAATGWSLWALVLGGAGHIGMRMSMELLPRAQGHAAHMYFESAAWVTTFLLAGRYAEARAKYRSGDALRALLELGAKEVTRVVLTSPSGSHDAIDVLDEDGSPRTEATRTEERISIEDLATGDLFLVRPGEKVATDGVVVEGRSAVDASLLTGESVPIEVEAGQAVTGATVNTSGALLVRATAVGEGTTLARIGRMVTAAQAGKAPVQRLADKISGVFVPVVLVLSAATLVGWLLTGNSPQAAFTAAVAVLVIACPCALGLATPTALLVGSGRAAQLGVVIKGPEVLESTRALDTMVMDKTGTVTQGRMSLDVEACREVSGADPASSQAPDAAGPVPLGEESLRLAGAVESASEHPVATAITTAARERLGVLPAPAGFSNHEGRGVSGTVEGRRVAVGRPGWLTDEMGAEVPEALSTAVEEAQESGATAVVVAVGAADTTDAVEAGADADKEPLQAVAVLVVRDTVRPSSRAAVAALRELGIRPVLLTGDNARAAEHVAAQVGIDAADVRAEVLPGDKRDVVAALQVEGAVVGMVGDGVNDAAALAQAGTQGLGFAMGSGADVAIEAADITLVRTDLDAAVAAVRVSRATLRIIRQNLFWAFAYNVAAIPLAAAGLLNPMIAGAAMAASSVIVVSNSLRLRRAG</sequence>
<feature type="transmembrane region" description="Helical" evidence="12">
    <location>
        <begin position="855"/>
        <end position="873"/>
    </location>
</feature>
<keyword evidence="5 12" id="KW-0547">Nucleotide-binding</keyword>
<evidence type="ECO:0000256" key="6">
    <source>
        <dbReference type="ARBA" id="ARBA00022840"/>
    </source>
</evidence>
<evidence type="ECO:0000256" key="3">
    <source>
        <dbReference type="ARBA" id="ARBA00022692"/>
    </source>
</evidence>
<keyword evidence="7" id="KW-1278">Translocase</keyword>
<dbReference type="InterPro" id="IPR036163">
    <property type="entry name" value="HMA_dom_sf"/>
</dbReference>
<evidence type="ECO:0000256" key="11">
    <source>
        <dbReference type="ARBA" id="ARBA00074171"/>
    </source>
</evidence>
<dbReference type="GO" id="GO:0016887">
    <property type="term" value="F:ATP hydrolysis activity"/>
    <property type="evidence" value="ECO:0007669"/>
    <property type="project" value="InterPro"/>
</dbReference>
<dbReference type="GO" id="GO:0055070">
    <property type="term" value="P:copper ion homeostasis"/>
    <property type="evidence" value="ECO:0007669"/>
    <property type="project" value="TreeGrafter"/>
</dbReference>
<dbReference type="AlphaFoldDB" id="A0AA47FKT6"/>
<comment type="similarity">
    <text evidence="2 12">Belongs to the cation transport ATPase (P-type) (TC 3.A.3) family. Type IB subfamily.</text>
</comment>
<evidence type="ECO:0000256" key="5">
    <source>
        <dbReference type="ARBA" id="ARBA00022741"/>
    </source>
</evidence>
<dbReference type="InterPro" id="IPR044492">
    <property type="entry name" value="P_typ_ATPase_HD_dom"/>
</dbReference>
<dbReference type="CDD" id="cd00371">
    <property type="entry name" value="HMA"/>
    <property type="match status" value="1"/>
</dbReference>
<accession>A0AA47FKT6</accession>
<evidence type="ECO:0000313" key="16">
    <source>
        <dbReference type="Proteomes" id="UP001163127"/>
    </source>
</evidence>
<dbReference type="NCBIfam" id="TIGR01494">
    <property type="entry name" value="ATPase_P-type"/>
    <property type="match status" value="2"/>
</dbReference>
<dbReference type="RefSeq" id="WP_268399875.1">
    <property type="nucleotide sequence ID" value="NZ_CP113787.1"/>
</dbReference>
<reference evidence="15" key="1">
    <citation type="submission" date="2022-11" db="EMBL/GenBank/DDBJ databases">
        <title>Dental biofilm bacteria. Genome sequencing and assembly.</title>
        <authorList>
            <person name="Robertsson C."/>
        </authorList>
    </citation>
    <scope>NUCLEOTIDE SEQUENCE</scope>
    <source>
        <strain evidence="15">CW</strain>
    </source>
</reference>
<dbReference type="SFLD" id="SFLDS00003">
    <property type="entry name" value="Haloacid_Dehalogenase"/>
    <property type="match status" value="1"/>
</dbReference>
<evidence type="ECO:0000256" key="2">
    <source>
        <dbReference type="ARBA" id="ARBA00006024"/>
    </source>
</evidence>
<feature type="domain" description="HMA" evidence="14">
    <location>
        <begin position="14"/>
        <end position="78"/>
    </location>
</feature>
<dbReference type="EMBL" id="CP113787">
    <property type="protein sequence ID" value="WAL44116.1"/>
    <property type="molecule type" value="Genomic_DNA"/>
</dbReference>
<keyword evidence="12" id="KW-1003">Cell membrane</keyword>
<dbReference type="InterPro" id="IPR036412">
    <property type="entry name" value="HAD-like_sf"/>
</dbReference>
<proteinExistence type="inferred from homology"/>
<evidence type="ECO:0000256" key="13">
    <source>
        <dbReference type="SAM" id="MobiDB-lite"/>
    </source>
</evidence>
<feature type="region of interest" description="Disordered" evidence="13">
    <location>
        <begin position="79"/>
        <end position="155"/>
    </location>
</feature>
<feature type="compositionally biased region" description="Low complexity" evidence="13">
    <location>
        <begin position="556"/>
        <end position="570"/>
    </location>
</feature>
<dbReference type="InterPro" id="IPR023298">
    <property type="entry name" value="ATPase_P-typ_TM_dom_sf"/>
</dbReference>
<evidence type="ECO:0000256" key="1">
    <source>
        <dbReference type="ARBA" id="ARBA00004651"/>
    </source>
</evidence>
<keyword evidence="4 12" id="KW-0479">Metal-binding</keyword>
<dbReference type="FunFam" id="3.30.70.100:FF:000005">
    <property type="entry name" value="Copper-exporting P-type ATPase A"/>
    <property type="match status" value="1"/>
</dbReference>
<feature type="compositionally biased region" description="Low complexity" evidence="13">
    <location>
        <begin position="114"/>
        <end position="150"/>
    </location>
</feature>
<dbReference type="SFLD" id="SFLDF00027">
    <property type="entry name" value="p-type_atpase"/>
    <property type="match status" value="1"/>
</dbReference>
<dbReference type="PANTHER" id="PTHR43520:SF8">
    <property type="entry name" value="P-TYPE CU(+) TRANSPORTER"/>
    <property type="match status" value="1"/>
</dbReference>
<dbReference type="GO" id="GO:0043682">
    <property type="term" value="F:P-type divalent copper transporter activity"/>
    <property type="evidence" value="ECO:0007669"/>
    <property type="project" value="TreeGrafter"/>
</dbReference>
<dbReference type="Pfam" id="PF00122">
    <property type="entry name" value="E1-E2_ATPase"/>
    <property type="match status" value="1"/>
</dbReference>
<feature type="compositionally biased region" description="Polar residues" evidence="13">
    <location>
        <begin position="94"/>
        <end position="103"/>
    </location>
</feature>
<feature type="transmembrane region" description="Helical" evidence="12">
    <location>
        <begin position="271"/>
        <end position="291"/>
    </location>
</feature>
<name>A0AA47FKT6_ACTNA</name>
<dbReference type="GO" id="GO:0005507">
    <property type="term" value="F:copper ion binding"/>
    <property type="evidence" value="ECO:0007669"/>
    <property type="project" value="TreeGrafter"/>
</dbReference>
<keyword evidence="6 12" id="KW-0067">ATP-binding</keyword>
<dbReference type="PRINTS" id="PR00119">
    <property type="entry name" value="CATATPASE"/>
</dbReference>
<dbReference type="InterPro" id="IPR001757">
    <property type="entry name" value="P_typ_ATPase"/>
</dbReference>
<dbReference type="SFLD" id="SFLDG00002">
    <property type="entry name" value="C1.7:_P-type_atpase_like"/>
    <property type="match status" value="1"/>
</dbReference>
<dbReference type="PROSITE" id="PS50846">
    <property type="entry name" value="HMA_2"/>
    <property type="match status" value="1"/>
</dbReference>
<dbReference type="GO" id="GO:0005524">
    <property type="term" value="F:ATP binding"/>
    <property type="evidence" value="ECO:0007669"/>
    <property type="project" value="UniProtKB-UniRule"/>
</dbReference>
<protein>
    <recommendedName>
        <fullName evidence="11">Cation-transporting P-type ATPase B</fullName>
    </recommendedName>
</protein>
<dbReference type="InterPro" id="IPR027256">
    <property type="entry name" value="P-typ_ATPase_IB"/>
</dbReference>
<dbReference type="Gene3D" id="3.30.70.100">
    <property type="match status" value="1"/>
</dbReference>
<dbReference type="Pfam" id="PF00702">
    <property type="entry name" value="Hydrolase"/>
    <property type="match status" value="1"/>
</dbReference>
<keyword evidence="8 12" id="KW-1133">Transmembrane helix</keyword>
<gene>
    <name evidence="15" type="ORF">OFA60_06125</name>
</gene>
<dbReference type="InterPro" id="IPR006121">
    <property type="entry name" value="HMA_dom"/>
</dbReference>
<evidence type="ECO:0000256" key="9">
    <source>
        <dbReference type="ARBA" id="ARBA00023136"/>
    </source>
</evidence>
<dbReference type="Gene3D" id="3.40.1110.10">
    <property type="entry name" value="Calcium-transporting ATPase, cytoplasmic domain N"/>
    <property type="match status" value="1"/>
</dbReference>
<dbReference type="InterPro" id="IPR023299">
    <property type="entry name" value="ATPase_P-typ_cyto_dom_N"/>
</dbReference>
<dbReference type="FunFam" id="2.70.150.10:FF:000002">
    <property type="entry name" value="Copper-transporting ATPase 1, putative"/>
    <property type="match status" value="1"/>
</dbReference>
<dbReference type="CDD" id="cd02094">
    <property type="entry name" value="P-type_ATPase_Cu-like"/>
    <property type="match status" value="1"/>
</dbReference>
<dbReference type="InterPro" id="IPR059000">
    <property type="entry name" value="ATPase_P-type_domA"/>
</dbReference>
<dbReference type="GO" id="GO:0005886">
    <property type="term" value="C:plasma membrane"/>
    <property type="evidence" value="ECO:0007669"/>
    <property type="project" value="UniProtKB-SubCell"/>
</dbReference>
<dbReference type="Gene3D" id="2.70.150.10">
    <property type="entry name" value="Calcium-transporting ATPase, cytoplasmic transduction domain A"/>
    <property type="match status" value="1"/>
</dbReference>
<dbReference type="SUPFAM" id="SSF55008">
    <property type="entry name" value="HMA, heavy metal-associated domain"/>
    <property type="match status" value="1"/>
</dbReference>
<keyword evidence="9 12" id="KW-0472">Membrane</keyword>
<feature type="transmembrane region" description="Helical" evidence="12">
    <location>
        <begin position="449"/>
        <end position="471"/>
    </location>
</feature>
<feature type="region of interest" description="Disordered" evidence="13">
    <location>
        <begin position="554"/>
        <end position="573"/>
    </location>
</feature>
<keyword evidence="3 12" id="KW-0812">Transmembrane</keyword>
<feature type="transmembrane region" description="Helical" evidence="12">
    <location>
        <begin position="193"/>
        <end position="210"/>
    </location>
</feature>
<feature type="transmembrane region" description="Helical" evidence="12">
    <location>
        <begin position="477"/>
        <end position="504"/>
    </location>
</feature>
<dbReference type="PROSITE" id="PS01047">
    <property type="entry name" value="HMA_1"/>
    <property type="match status" value="1"/>
</dbReference>
<evidence type="ECO:0000313" key="15">
    <source>
        <dbReference type="EMBL" id="WAL44116.1"/>
    </source>
</evidence>
<feature type="transmembrane region" description="Helical" evidence="12">
    <location>
        <begin position="832"/>
        <end position="849"/>
    </location>
</feature>
<dbReference type="NCBIfam" id="TIGR01525">
    <property type="entry name" value="ATPase-IB_hvy"/>
    <property type="match status" value="1"/>
</dbReference>
<dbReference type="Gene3D" id="3.40.50.1000">
    <property type="entry name" value="HAD superfamily/HAD-like"/>
    <property type="match status" value="1"/>
</dbReference>
<comment type="catalytic activity">
    <reaction evidence="10">
        <text>ATP + H2O = ADP + phosphate + H(+)</text>
        <dbReference type="Rhea" id="RHEA:13065"/>
        <dbReference type="ChEBI" id="CHEBI:15377"/>
        <dbReference type="ChEBI" id="CHEBI:15378"/>
        <dbReference type="ChEBI" id="CHEBI:30616"/>
        <dbReference type="ChEBI" id="CHEBI:43474"/>
        <dbReference type="ChEBI" id="CHEBI:456216"/>
    </reaction>
</comment>
<evidence type="ECO:0000256" key="7">
    <source>
        <dbReference type="ARBA" id="ARBA00022967"/>
    </source>
</evidence>
<evidence type="ECO:0000256" key="8">
    <source>
        <dbReference type="ARBA" id="ARBA00022989"/>
    </source>
</evidence>